<reference evidence="2" key="1">
    <citation type="journal article" date="2015" name="Nature">
        <title>Complex archaea that bridge the gap between prokaryotes and eukaryotes.</title>
        <authorList>
            <person name="Spang A."/>
            <person name="Saw J.H."/>
            <person name="Jorgensen S.L."/>
            <person name="Zaremba-Niedzwiedzka K."/>
            <person name="Martijn J."/>
            <person name="Lind A.E."/>
            <person name="van Eijk R."/>
            <person name="Schleper C."/>
            <person name="Guy L."/>
            <person name="Ettema T.J."/>
        </authorList>
    </citation>
    <scope>NUCLEOTIDE SEQUENCE</scope>
</reference>
<proteinExistence type="predicted"/>
<evidence type="ECO:0000256" key="1">
    <source>
        <dbReference type="SAM" id="MobiDB-lite"/>
    </source>
</evidence>
<accession>A0A0F8YF89</accession>
<protein>
    <recommendedName>
        <fullName evidence="3">IrrE N-terminal-like domain-containing protein</fullName>
    </recommendedName>
</protein>
<sequence>MLEITSTPELTIVTEPGTEPWVLNPDDAQKIATWMRNDVTLEYWPRSRIAEAWGRDSGTSDDPERQDLNFRGYSFATPERGHVAVIFVDDIESYTSATFVVLHEMAHLHAPPWTPPTDITPEQLNEEEDRADEVANRLMSTLLGYPEGPYEVRRQANPGGRCCPMHRAQQ</sequence>
<dbReference type="AlphaFoldDB" id="A0A0F8YF89"/>
<evidence type="ECO:0000313" key="2">
    <source>
        <dbReference type="EMBL" id="KKK80113.1"/>
    </source>
</evidence>
<organism evidence="2">
    <name type="scientific">marine sediment metagenome</name>
    <dbReference type="NCBI Taxonomy" id="412755"/>
    <lineage>
        <taxon>unclassified sequences</taxon>
        <taxon>metagenomes</taxon>
        <taxon>ecological metagenomes</taxon>
    </lineage>
</organism>
<feature type="region of interest" description="Disordered" evidence="1">
    <location>
        <begin position="149"/>
        <end position="170"/>
    </location>
</feature>
<evidence type="ECO:0008006" key="3">
    <source>
        <dbReference type="Google" id="ProtNLM"/>
    </source>
</evidence>
<comment type="caution">
    <text evidence="2">The sequence shown here is derived from an EMBL/GenBank/DDBJ whole genome shotgun (WGS) entry which is preliminary data.</text>
</comment>
<dbReference type="EMBL" id="LAZR01053729">
    <property type="protein sequence ID" value="KKK80113.1"/>
    <property type="molecule type" value="Genomic_DNA"/>
</dbReference>
<gene>
    <name evidence="2" type="ORF">LCGC14_2826750</name>
</gene>
<name>A0A0F8YF89_9ZZZZ</name>